<evidence type="ECO:0000313" key="1">
    <source>
        <dbReference type="EMBL" id="MBP1082392.1"/>
    </source>
</evidence>
<name>A0ABS4CYG1_9BACI</name>
<keyword evidence="2" id="KW-1185">Reference proteome</keyword>
<protein>
    <submittedName>
        <fullName evidence="1">Lipopolysaccharide/colanic/teichoic acid biosynthesis glycosyltransferase</fullName>
    </submittedName>
</protein>
<evidence type="ECO:0000313" key="2">
    <source>
        <dbReference type="Proteomes" id="UP000674416"/>
    </source>
</evidence>
<organism evidence="1 2">
    <name type="scientific">Bacillus capparidis</name>
    <dbReference type="NCBI Taxonomy" id="1840411"/>
    <lineage>
        <taxon>Bacteria</taxon>
        <taxon>Bacillati</taxon>
        <taxon>Bacillota</taxon>
        <taxon>Bacilli</taxon>
        <taxon>Bacillales</taxon>
        <taxon>Bacillaceae</taxon>
        <taxon>Bacillus</taxon>
    </lineage>
</organism>
<accession>A0ABS4CYG1</accession>
<dbReference type="EMBL" id="JAFDST010000003">
    <property type="protein sequence ID" value="MBP1082392.1"/>
    <property type="molecule type" value="Genomic_DNA"/>
</dbReference>
<reference evidence="1 2" key="1">
    <citation type="submission" date="2021-01" db="EMBL/GenBank/DDBJ databases">
        <title>Genomic Encyclopedia of Type Strains, Phase IV (KMG-IV): sequencing the most valuable type-strain genomes for metagenomic binning, comparative biology and taxonomic classification.</title>
        <authorList>
            <person name="Goeker M."/>
        </authorList>
    </citation>
    <scope>NUCLEOTIDE SEQUENCE [LARGE SCALE GENOMIC DNA]</scope>
    <source>
        <strain evidence="1 2">DSM 103394</strain>
    </source>
</reference>
<sequence length="57" mass="6988">MNPRIKELIDYAKSKFRLDNYYLKTHSFDRNVNIFNDTLYTLCMEWFPNHVLEQEDG</sequence>
<dbReference type="Proteomes" id="UP000674416">
    <property type="component" value="Unassembled WGS sequence"/>
</dbReference>
<gene>
    <name evidence="1" type="ORF">JOC74_002895</name>
</gene>
<comment type="caution">
    <text evidence="1">The sequence shown here is derived from an EMBL/GenBank/DDBJ whole genome shotgun (WGS) entry which is preliminary data.</text>
</comment>
<proteinExistence type="predicted"/>